<evidence type="ECO:0000313" key="1">
    <source>
        <dbReference type="EMBL" id="KAK9858830.1"/>
    </source>
</evidence>
<dbReference type="AlphaFoldDB" id="A0AAW1SW70"/>
<proteinExistence type="predicted"/>
<organism evidence="1 2">
    <name type="scientific">Apatococcus fuscideae</name>
    <dbReference type="NCBI Taxonomy" id="2026836"/>
    <lineage>
        <taxon>Eukaryota</taxon>
        <taxon>Viridiplantae</taxon>
        <taxon>Chlorophyta</taxon>
        <taxon>core chlorophytes</taxon>
        <taxon>Trebouxiophyceae</taxon>
        <taxon>Chlorellales</taxon>
        <taxon>Chlorellaceae</taxon>
        <taxon>Apatococcus</taxon>
    </lineage>
</organism>
<accession>A0AAW1SW70</accession>
<gene>
    <name evidence="1" type="ORF">WJX84_003270</name>
</gene>
<keyword evidence="2" id="KW-1185">Reference proteome</keyword>
<comment type="caution">
    <text evidence="1">The sequence shown here is derived from an EMBL/GenBank/DDBJ whole genome shotgun (WGS) entry which is preliminary data.</text>
</comment>
<sequence>MSALCPMATPEALDIEAQQLEDKADRLGNEAIDLEKQQLPTSAKISGAADSSSGQQAANAANNSKALIANCLWEPVLLQLPSDHQQLEDWLFNQADLRIPVEPSYYQQALLQSPQDAPAFLRPADGSQVSSVYTALVRSEPPSEFMTGSQFQWCFLAGVAAKGLKRVGPLLNLRHEVDRWHMLLSAVQAYRLLGLMSASVRDLPGRLTLYEIIDRGDGREVQMLGNMLQKTIPNFSAYALRQHTSLDAITKAYHLNLKRTFMPWQWPAARQHSDCTLLKWCTGI</sequence>
<dbReference type="EMBL" id="JALJOV010000909">
    <property type="protein sequence ID" value="KAK9858830.1"/>
    <property type="molecule type" value="Genomic_DNA"/>
</dbReference>
<reference evidence="1 2" key="1">
    <citation type="journal article" date="2024" name="Nat. Commun.">
        <title>Phylogenomics reveals the evolutionary origins of lichenization in chlorophyte algae.</title>
        <authorList>
            <person name="Puginier C."/>
            <person name="Libourel C."/>
            <person name="Otte J."/>
            <person name="Skaloud P."/>
            <person name="Haon M."/>
            <person name="Grisel S."/>
            <person name="Petersen M."/>
            <person name="Berrin J.G."/>
            <person name="Delaux P.M."/>
            <person name="Dal Grande F."/>
            <person name="Keller J."/>
        </authorList>
    </citation>
    <scope>NUCLEOTIDE SEQUENCE [LARGE SCALE GENOMIC DNA]</scope>
    <source>
        <strain evidence="1 2">SAG 2523</strain>
    </source>
</reference>
<dbReference type="Proteomes" id="UP001485043">
    <property type="component" value="Unassembled WGS sequence"/>
</dbReference>
<protein>
    <submittedName>
        <fullName evidence="1">Uncharacterized protein</fullName>
    </submittedName>
</protein>
<name>A0AAW1SW70_9CHLO</name>
<evidence type="ECO:0000313" key="2">
    <source>
        <dbReference type="Proteomes" id="UP001485043"/>
    </source>
</evidence>